<name>A0AAD7LN43_QUISA</name>
<reference evidence="1" key="1">
    <citation type="journal article" date="2023" name="Science">
        <title>Elucidation of the pathway for biosynthesis of saponin adjuvants from the soapbark tree.</title>
        <authorList>
            <person name="Reed J."/>
            <person name="Orme A."/>
            <person name="El-Demerdash A."/>
            <person name="Owen C."/>
            <person name="Martin L.B.B."/>
            <person name="Misra R.C."/>
            <person name="Kikuchi S."/>
            <person name="Rejzek M."/>
            <person name="Martin A.C."/>
            <person name="Harkess A."/>
            <person name="Leebens-Mack J."/>
            <person name="Louveau T."/>
            <person name="Stephenson M.J."/>
            <person name="Osbourn A."/>
        </authorList>
    </citation>
    <scope>NUCLEOTIDE SEQUENCE</scope>
    <source>
        <strain evidence="1">S10</strain>
    </source>
</reference>
<sequence length="152" mass="16239">MVEEDIAVGIEDIDSAIVAGFEAGIVDGWDGFEVAVEDIDSAIAGIDDVTVDHGWGRVGVVIAVENEVGVGGGLVVVEFVFGVDKVVIVVRVEIGVEVGVQTGNETLVRFEVEPKGQHNCYMLPALDFRDMLGKYVGILACWVRQVPDAYFG</sequence>
<dbReference type="KEGG" id="qsa:O6P43_016511"/>
<proteinExistence type="predicted"/>
<dbReference type="AlphaFoldDB" id="A0AAD7LN43"/>
<dbReference type="Proteomes" id="UP001163823">
    <property type="component" value="Chromosome 7"/>
</dbReference>
<gene>
    <name evidence="1" type="ORF">O6P43_016511</name>
</gene>
<evidence type="ECO:0000313" key="2">
    <source>
        <dbReference type="Proteomes" id="UP001163823"/>
    </source>
</evidence>
<protein>
    <submittedName>
        <fullName evidence="1">Uncharacterized protein</fullName>
    </submittedName>
</protein>
<comment type="caution">
    <text evidence="1">The sequence shown here is derived from an EMBL/GenBank/DDBJ whole genome shotgun (WGS) entry which is preliminary data.</text>
</comment>
<accession>A0AAD7LN43</accession>
<organism evidence="1 2">
    <name type="scientific">Quillaja saponaria</name>
    <name type="common">Soap bark tree</name>
    <dbReference type="NCBI Taxonomy" id="32244"/>
    <lineage>
        <taxon>Eukaryota</taxon>
        <taxon>Viridiplantae</taxon>
        <taxon>Streptophyta</taxon>
        <taxon>Embryophyta</taxon>
        <taxon>Tracheophyta</taxon>
        <taxon>Spermatophyta</taxon>
        <taxon>Magnoliopsida</taxon>
        <taxon>eudicotyledons</taxon>
        <taxon>Gunneridae</taxon>
        <taxon>Pentapetalae</taxon>
        <taxon>rosids</taxon>
        <taxon>fabids</taxon>
        <taxon>Fabales</taxon>
        <taxon>Quillajaceae</taxon>
        <taxon>Quillaja</taxon>
    </lineage>
</organism>
<dbReference type="EMBL" id="JARAOO010000007">
    <property type="protein sequence ID" value="KAJ7961128.1"/>
    <property type="molecule type" value="Genomic_DNA"/>
</dbReference>
<keyword evidence="2" id="KW-1185">Reference proteome</keyword>
<evidence type="ECO:0000313" key="1">
    <source>
        <dbReference type="EMBL" id="KAJ7961128.1"/>
    </source>
</evidence>